<accession>A0A9N9DII3</accession>
<organism evidence="5 6">
    <name type="scientific">Paraglomus brasilianum</name>
    <dbReference type="NCBI Taxonomy" id="144538"/>
    <lineage>
        <taxon>Eukaryota</taxon>
        <taxon>Fungi</taxon>
        <taxon>Fungi incertae sedis</taxon>
        <taxon>Mucoromycota</taxon>
        <taxon>Glomeromycotina</taxon>
        <taxon>Glomeromycetes</taxon>
        <taxon>Paraglomerales</taxon>
        <taxon>Paraglomeraceae</taxon>
        <taxon>Paraglomus</taxon>
    </lineage>
</organism>
<evidence type="ECO:0000256" key="3">
    <source>
        <dbReference type="SAM" id="MobiDB-lite"/>
    </source>
</evidence>
<keyword evidence="1" id="KW-0863">Zinc-finger</keyword>
<feature type="compositionally biased region" description="Polar residues" evidence="3">
    <location>
        <begin position="516"/>
        <end position="536"/>
    </location>
</feature>
<dbReference type="GO" id="GO:0008270">
    <property type="term" value="F:zinc ion binding"/>
    <property type="evidence" value="ECO:0007669"/>
    <property type="project" value="UniProtKB-KW"/>
</dbReference>
<evidence type="ECO:0000256" key="2">
    <source>
        <dbReference type="SAM" id="Coils"/>
    </source>
</evidence>
<name>A0A9N9DII3_9GLOM</name>
<feature type="compositionally biased region" description="Basic and acidic residues" evidence="3">
    <location>
        <begin position="707"/>
        <end position="716"/>
    </location>
</feature>
<dbReference type="OrthoDB" id="2404201at2759"/>
<reference evidence="5" key="1">
    <citation type="submission" date="2021-06" db="EMBL/GenBank/DDBJ databases">
        <authorList>
            <person name="Kallberg Y."/>
            <person name="Tangrot J."/>
            <person name="Rosling A."/>
        </authorList>
    </citation>
    <scope>NUCLEOTIDE SEQUENCE</scope>
    <source>
        <strain evidence="5">BR232B</strain>
    </source>
</reference>
<dbReference type="InterPro" id="IPR001878">
    <property type="entry name" value="Znf_CCHC"/>
</dbReference>
<evidence type="ECO:0000259" key="4">
    <source>
        <dbReference type="PROSITE" id="PS50158"/>
    </source>
</evidence>
<evidence type="ECO:0000256" key="1">
    <source>
        <dbReference type="PROSITE-ProRule" id="PRU00047"/>
    </source>
</evidence>
<evidence type="ECO:0000313" key="6">
    <source>
        <dbReference type="Proteomes" id="UP000789739"/>
    </source>
</evidence>
<gene>
    <name evidence="5" type="ORF">PBRASI_LOCUS9560</name>
</gene>
<feature type="region of interest" description="Disordered" evidence="3">
    <location>
        <begin position="1"/>
        <end position="20"/>
    </location>
</feature>
<evidence type="ECO:0000313" key="5">
    <source>
        <dbReference type="EMBL" id="CAG8636931.1"/>
    </source>
</evidence>
<feature type="region of interest" description="Disordered" evidence="3">
    <location>
        <begin position="508"/>
        <end position="558"/>
    </location>
</feature>
<feature type="compositionally biased region" description="Polar residues" evidence="3">
    <location>
        <begin position="643"/>
        <end position="652"/>
    </location>
</feature>
<keyword evidence="2" id="KW-0175">Coiled coil</keyword>
<comment type="caution">
    <text evidence="5">The sequence shown here is derived from an EMBL/GenBank/DDBJ whole genome shotgun (WGS) entry which is preliminary data.</text>
</comment>
<feature type="compositionally biased region" description="Polar residues" evidence="3">
    <location>
        <begin position="722"/>
        <end position="738"/>
    </location>
</feature>
<dbReference type="PANTHER" id="PTHR45615">
    <property type="entry name" value="MYOSIN HEAVY CHAIN, NON-MUSCLE"/>
    <property type="match status" value="1"/>
</dbReference>
<feature type="domain" description="CCHC-type" evidence="4">
    <location>
        <begin position="645"/>
        <end position="660"/>
    </location>
</feature>
<keyword evidence="6" id="KW-1185">Reference proteome</keyword>
<dbReference type="GO" id="GO:0003676">
    <property type="term" value="F:nucleic acid binding"/>
    <property type="evidence" value="ECO:0007669"/>
    <property type="project" value="InterPro"/>
</dbReference>
<dbReference type="PROSITE" id="PS50158">
    <property type="entry name" value="ZF_CCHC"/>
    <property type="match status" value="1"/>
</dbReference>
<dbReference type="AlphaFoldDB" id="A0A9N9DII3"/>
<dbReference type="EMBL" id="CAJVPI010002151">
    <property type="protein sequence ID" value="CAG8636931.1"/>
    <property type="molecule type" value="Genomic_DNA"/>
</dbReference>
<feature type="coiled-coil region" evidence="2">
    <location>
        <begin position="207"/>
        <end position="295"/>
    </location>
</feature>
<feature type="compositionally biased region" description="Basic and acidic residues" evidence="3">
    <location>
        <begin position="537"/>
        <end position="555"/>
    </location>
</feature>
<feature type="non-terminal residue" evidence="5">
    <location>
        <position position="858"/>
    </location>
</feature>
<proteinExistence type="predicted"/>
<feature type="compositionally biased region" description="Basic residues" evidence="3">
    <location>
        <begin position="653"/>
        <end position="673"/>
    </location>
</feature>
<feature type="region of interest" description="Disordered" evidence="3">
    <location>
        <begin position="638"/>
        <end position="738"/>
    </location>
</feature>
<feature type="compositionally biased region" description="Low complexity" evidence="3">
    <location>
        <begin position="680"/>
        <end position="705"/>
    </location>
</feature>
<sequence length="858" mass="99783">MAFRRPRPPNQTTHRSATDKELELEQINQELQEILQSEVAINKSNEKYIKDLERKYIQYEKEIQSLNKELERLENASEEEKAELRLEISSLKKSLYQAKKEIRGKISYIDNIEKQLQESEERVQNLRHRFKVISSRRSSPSLYNSKEEDIDMANLDLFIQIDRGLNRIENHLKGAGTPLNNPINIINGIRGSLNAVRLNYQSAYQDIDGVIAQRDDSNNQIVQLQQDVNYYRQRNIVLQNQVNQLTQNNFQDQVNQITQERDNLQNQVNQIIQERHNLRNQVNRLTHEHDNYQNDLTLMTTAYNNEQGERRRWWFSYRDKNRRVGELIREKFAIQLLLQRCHTNNRDLQRRYDMRGRLWYNITLALEEQSKLRHVFEVLYRLKNYRLEQELRRCQADKGLLEYNRDRLFDKYYNKFKDRKASHIKWKNRERNSQQLILNLQAQILLLQNNPLNMAEARRLPVLKLIQPALASFSPYIGQEPPDDYFDKVMQSWAFAEGHMTVLENANAGDFDDAPETSSHQLQTKSIIPVQSQQKRSNSDDYPRVPDKYMPERPPDGYGVNSERFIHADIINPIPSTSQIMESLANDLYKKLSDMFSAKPVQSKNKDTSTDDINEITKGMSKLSLNLAKMAKEVNAVKKSSQHHCSNCNRTGHNSRKCTRKKRSKSRSKKRGSVNKVAVDSGSDTNSSDNDSSDNNSDSGDSSSEVESDHSFDSSSKKRQSLESPIQRSSQKIQKKSGTIIDSQIRKIILAMFNDPEVIETIKNNINNTNLSMTRRVAPKRSAKPDFINYREPISEIPESDGEEETLDDPMEIDFVRRKEPDTSIATIPCKIKRLKIPALVLDSGAEPPITSEDIVKR</sequence>
<dbReference type="Proteomes" id="UP000789739">
    <property type="component" value="Unassembled WGS sequence"/>
</dbReference>
<dbReference type="PANTHER" id="PTHR45615:SF80">
    <property type="entry name" value="GRIP DOMAIN-CONTAINING PROTEIN"/>
    <property type="match status" value="1"/>
</dbReference>
<dbReference type="Gene3D" id="1.10.287.1490">
    <property type="match status" value="1"/>
</dbReference>
<protein>
    <submittedName>
        <fullName evidence="5">3159_t:CDS:1</fullName>
    </submittedName>
</protein>
<keyword evidence="1" id="KW-0479">Metal-binding</keyword>
<keyword evidence="1" id="KW-0862">Zinc</keyword>